<keyword evidence="3 4" id="KW-0732">Signal</keyword>
<evidence type="ECO:0000259" key="5">
    <source>
        <dbReference type="Pfam" id="PF00496"/>
    </source>
</evidence>
<proteinExistence type="inferred from homology"/>
<gene>
    <name evidence="6" type="ORF">OF850_06285</name>
</gene>
<feature type="domain" description="Solute-binding protein family 5" evidence="5">
    <location>
        <begin position="105"/>
        <end position="505"/>
    </location>
</feature>
<protein>
    <submittedName>
        <fullName evidence="6">Extracellular solute-binding protein</fullName>
    </submittedName>
</protein>
<comment type="similarity">
    <text evidence="2">Belongs to the bacterial solute-binding protein 5 family.</text>
</comment>
<dbReference type="InterPro" id="IPR030678">
    <property type="entry name" value="Peptide/Ni-bd"/>
</dbReference>
<dbReference type="CDD" id="cd08497">
    <property type="entry name" value="MbnE-like"/>
    <property type="match status" value="1"/>
</dbReference>
<feature type="signal peptide" evidence="4">
    <location>
        <begin position="1"/>
        <end position="24"/>
    </location>
</feature>
<evidence type="ECO:0000313" key="6">
    <source>
        <dbReference type="EMBL" id="MCW8085226.1"/>
    </source>
</evidence>
<dbReference type="Gene3D" id="3.40.190.10">
    <property type="entry name" value="Periplasmic binding protein-like II"/>
    <property type="match status" value="1"/>
</dbReference>
<evidence type="ECO:0000256" key="2">
    <source>
        <dbReference type="ARBA" id="ARBA00005695"/>
    </source>
</evidence>
<comment type="subcellular location">
    <subcellularLocation>
        <location evidence="1">Periplasm</location>
    </subcellularLocation>
</comment>
<reference evidence="6 7" key="1">
    <citation type="submission" date="2022-10" db="EMBL/GenBank/DDBJ databases">
        <title>Roseococcus glaciei nov., sp. nov., isolated from glacier.</title>
        <authorList>
            <person name="Liu Q."/>
            <person name="Xin Y.-H."/>
        </authorList>
    </citation>
    <scope>NUCLEOTIDE SEQUENCE [LARGE SCALE GENOMIC DNA]</scope>
    <source>
        <strain evidence="6 7">MDT2-1-1</strain>
    </source>
</reference>
<evidence type="ECO:0000313" key="7">
    <source>
        <dbReference type="Proteomes" id="UP001526430"/>
    </source>
</evidence>
<dbReference type="SUPFAM" id="SSF53850">
    <property type="entry name" value="Periplasmic binding protein-like II"/>
    <property type="match status" value="1"/>
</dbReference>
<dbReference type="Pfam" id="PF00496">
    <property type="entry name" value="SBP_bac_5"/>
    <property type="match status" value="1"/>
</dbReference>
<feature type="chain" id="PRO_5046389272" evidence="4">
    <location>
        <begin position="25"/>
        <end position="610"/>
    </location>
</feature>
<dbReference type="PANTHER" id="PTHR30290">
    <property type="entry name" value="PERIPLASMIC BINDING COMPONENT OF ABC TRANSPORTER"/>
    <property type="match status" value="1"/>
</dbReference>
<dbReference type="Proteomes" id="UP001526430">
    <property type="component" value="Unassembled WGS sequence"/>
</dbReference>
<evidence type="ECO:0000256" key="3">
    <source>
        <dbReference type="ARBA" id="ARBA00022729"/>
    </source>
</evidence>
<accession>A0ABT3NST2</accession>
<comment type="caution">
    <text evidence="6">The sequence shown here is derived from an EMBL/GenBank/DDBJ whole genome shotgun (WGS) entry which is preliminary data.</text>
</comment>
<keyword evidence="7" id="KW-1185">Reference proteome</keyword>
<dbReference type="PIRSF" id="PIRSF002741">
    <property type="entry name" value="MppA"/>
    <property type="match status" value="1"/>
</dbReference>
<dbReference type="InterPro" id="IPR000914">
    <property type="entry name" value="SBP_5_dom"/>
</dbReference>
<evidence type="ECO:0000256" key="1">
    <source>
        <dbReference type="ARBA" id="ARBA00004418"/>
    </source>
</evidence>
<evidence type="ECO:0000256" key="4">
    <source>
        <dbReference type="SAM" id="SignalP"/>
    </source>
</evidence>
<dbReference type="InterPro" id="IPR039424">
    <property type="entry name" value="SBP_5"/>
</dbReference>
<dbReference type="Gene3D" id="3.10.105.10">
    <property type="entry name" value="Dipeptide-binding Protein, Domain 3"/>
    <property type="match status" value="1"/>
</dbReference>
<organism evidence="6 7">
    <name type="scientific">Sabulicella glaciei</name>
    <dbReference type="NCBI Taxonomy" id="2984948"/>
    <lineage>
        <taxon>Bacteria</taxon>
        <taxon>Pseudomonadati</taxon>
        <taxon>Pseudomonadota</taxon>
        <taxon>Alphaproteobacteria</taxon>
        <taxon>Acetobacterales</taxon>
        <taxon>Acetobacteraceae</taxon>
        <taxon>Sabulicella</taxon>
    </lineage>
</organism>
<dbReference type="EMBL" id="JAPFQI010000002">
    <property type="protein sequence ID" value="MCW8085226.1"/>
    <property type="molecule type" value="Genomic_DNA"/>
</dbReference>
<dbReference type="RefSeq" id="WP_301589077.1">
    <property type="nucleotide sequence ID" value="NZ_JAPFQI010000002.1"/>
</dbReference>
<dbReference type="PANTHER" id="PTHR30290:SF64">
    <property type="entry name" value="ABC TRANSPORTER PERIPLASMIC BINDING PROTEIN"/>
    <property type="match status" value="1"/>
</dbReference>
<name>A0ABT3NST2_9PROT</name>
<sequence>MKRRPLFAAGFGLLAATGRASAQAGPVRTHALSLLGEPSLPRDFPHWPWVNPEAPKGGEVALTALGSFDSFNPFILRGTSAVGLSNLYDSLLVQSADEASTEYAHLAEWVEVPADRRGVSFELREAVRWHDGRPITAEDVVWTFEALRTHGRPFYRSYWADVTEVVAESPRRVTFRFRNDENRELALILGQLQVLPKHWWEGRDFARPLLEVPLGSGPYRLERFEAGRSLTLRRVEDYWARDLNTRRGTNNFDAIRFEYFRDATVAFEAFKAGQIDFRTENVARNWSTGYDFPAVRRELVKRDTIRHELPTGMQAFVVNLRRPMFADARVREALVNLFDFEWLNANIFFGLYARTNSYFSNSELASSGLPEGREKEILEGFRGRVPESVFTTEFRLPTTDGSGNNRDGLRRALELMRQAGWTVRDRRLVNAQGQRFEFEILLNGATFERIALPYVQWLARLGIEARVRTVDPAQYQVRTDAFDYDMTIDVLGQSLSPGNEQRDYFTCARAREQGSQNVAGICDPAIDELVELVIAAPDRQELIHRTRALDRVLLHHHYVIPNWHLRAFWVAYWDKFGRPERSPRYGLGFPDSWWVDPARERAIGEARRGL</sequence>